<protein>
    <recommendedName>
        <fullName evidence="5">Lipoprotein</fullName>
    </recommendedName>
</protein>
<feature type="region of interest" description="Disordered" evidence="1">
    <location>
        <begin position="268"/>
        <end position="340"/>
    </location>
</feature>
<keyword evidence="2" id="KW-0732">Signal</keyword>
<dbReference type="Proteomes" id="UP001150924">
    <property type="component" value="Unassembled WGS sequence"/>
</dbReference>
<organism evidence="3 4">
    <name type="scientific">Nannocystis pusilla</name>
    <dbReference type="NCBI Taxonomy" id="889268"/>
    <lineage>
        <taxon>Bacteria</taxon>
        <taxon>Pseudomonadati</taxon>
        <taxon>Myxococcota</taxon>
        <taxon>Polyangia</taxon>
        <taxon>Nannocystales</taxon>
        <taxon>Nannocystaceae</taxon>
        <taxon>Nannocystis</taxon>
    </lineage>
</organism>
<feature type="compositionally biased region" description="Low complexity" evidence="1">
    <location>
        <begin position="328"/>
        <end position="340"/>
    </location>
</feature>
<feature type="compositionally biased region" description="Pro residues" evidence="1">
    <location>
        <begin position="316"/>
        <end position="327"/>
    </location>
</feature>
<evidence type="ECO:0000256" key="1">
    <source>
        <dbReference type="SAM" id="MobiDB-lite"/>
    </source>
</evidence>
<dbReference type="EMBL" id="JAPNKE010000002">
    <property type="protein sequence ID" value="MCY1005561.1"/>
    <property type="molecule type" value="Genomic_DNA"/>
</dbReference>
<name>A0A9X3IVM9_9BACT</name>
<feature type="compositionally biased region" description="Low complexity" evidence="1">
    <location>
        <begin position="303"/>
        <end position="315"/>
    </location>
</feature>
<gene>
    <name evidence="3" type="ORF">OV079_08260</name>
</gene>
<keyword evidence="4" id="KW-1185">Reference proteome</keyword>
<comment type="caution">
    <text evidence="3">The sequence shown here is derived from an EMBL/GenBank/DDBJ whole genome shotgun (WGS) entry which is preliminary data.</text>
</comment>
<feature type="chain" id="PRO_5040836616" description="Lipoprotein" evidence="2">
    <location>
        <begin position="25"/>
        <end position="340"/>
    </location>
</feature>
<sequence length="340" mass="35231">MVSSSRITALAGLLGLAACGADEAAPAPAPVVAPAAAPSGSGLAGLFGRKDPEWRFEFKDPKPGPRAPVTAAMHAEVGLHRVGDAEALVARLGLTCGDTSIRASMEGRRKAERKRIEEARARGEDAVTAASWLDRKSKREANPQVRFSCPKTRSVQLTDRPRPPSEGRLLFVFDSAEHPLRHVSYQRTAKDAVPALADYQDAVAHYTRVYGPPTRVPARALPQPDANGAIDIPAATNFETEWAFSDLLVKVSLLRYASLITVGERVEVPPGIRPDAPRLGKPAPADSHPPTTPAATPGPPQPLAAGQSAAAAGPPAASPPPAAPPPASAAGPSAAPAPAG</sequence>
<evidence type="ECO:0000256" key="2">
    <source>
        <dbReference type="SAM" id="SignalP"/>
    </source>
</evidence>
<evidence type="ECO:0000313" key="3">
    <source>
        <dbReference type="EMBL" id="MCY1005561.1"/>
    </source>
</evidence>
<reference evidence="3" key="1">
    <citation type="submission" date="2022-11" db="EMBL/GenBank/DDBJ databases">
        <title>Minimal conservation of predation-associated metabolite biosynthetic gene clusters underscores biosynthetic potential of Myxococcota including descriptions for ten novel species: Archangium lansinium sp. nov., Myxococcus landrumus sp. nov., Nannocystis bai.</title>
        <authorList>
            <person name="Ahearne A."/>
            <person name="Stevens C."/>
            <person name="Phillips K."/>
        </authorList>
    </citation>
    <scope>NUCLEOTIDE SEQUENCE</scope>
    <source>
        <strain evidence="3">Na p29</strain>
    </source>
</reference>
<feature type="compositionally biased region" description="Pro residues" evidence="1">
    <location>
        <begin position="290"/>
        <end position="302"/>
    </location>
</feature>
<feature type="signal peptide" evidence="2">
    <location>
        <begin position="1"/>
        <end position="24"/>
    </location>
</feature>
<dbReference type="PROSITE" id="PS51257">
    <property type="entry name" value="PROKAR_LIPOPROTEIN"/>
    <property type="match status" value="1"/>
</dbReference>
<evidence type="ECO:0008006" key="5">
    <source>
        <dbReference type="Google" id="ProtNLM"/>
    </source>
</evidence>
<evidence type="ECO:0000313" key="4">
    <source>
        <dbReference type="Proteomes" id="UP001150924"/>
    </source>
</evidence>
<proteinExistence type="predicted"/>
<dbReference type="RefSeq" id="WP_267767262.1">
    <property type="nucleotide sequence ID" value="NZ_JAPNKE010000002.1"/>
</dbReference>
<accession>A0A9X3IVM9</accession>
<dbReference type="AlphaFoldDB" id="A0A9X3IVM9"/>